<reference evidence="5 6" key="1">
    <citation type="submission" date="2013-09" db="EMBL/GenBank/DDBJ databases">
        <title>Corchorus capsularis genome sequencing.</title>
        <authorList>
            <person name="Alam M."/>
            <person name="Haque M.S."/>
            <person name="Islam M.S."/>
            <person name="Emdad E.M."/>
            <person name="Islam M.M."/>
            <person name="Ahmed B."/>
            <person name="Halim A."/>
            <person name="Hossen Q.M.M."/>
            <person name="Hossain M.Z."/>
            <person name="Ahmed R."/>
            <person name="Khan M.M."/>
            <person name="Islam R."/>
            <person name="Rashid M.M."/>
            <person name="Khan S.A."/>
            <person name="Rahman M.S."/>
            <person name="Alam M."/>
        </authorList>
    </citation>
    <scope>NUCLEOTIDE SEQUENCE [LARGE SCALE GENOMIC DNA]</scope>
    <source>
        <strain evidence="6">cv. CVL-1</strain>
        <tissue evidence="5">Whole seedling</tissue>
    </source>
</reference>
<dbReference type="Gramene" id="OMO81124">
    <property type="protein sequence ID" value="OMO81124"/>
    <property type="gene ID" value="CCACVL1_12593"/>
</dbReference>
<dbReference type="SUPFAM" id="SSF49503">
    <property type="entry name" value="Cupredoxins"/>
    <property type="match status" value="1"/>
</dbReference>
<dbReference type="AlphaFoldDB" id="A0A1R3IEY5"/>
<evidence type="ECO:0000256" key="3">
    <source>
        <dbReference type="SAM" id="SignalP"/>
    </source>
</evidence>
<keyword evidence="3" id="KW-0732">Signal</keyword>
<dbReference type="PROSITE" id="PS51485">
    <property type="entry name" value="PHYTOCYANIN"/>
    <property type="match status" value="1"/>
</dbReference>
<dbReference type="InterPro" id="IPR039391">
    <property type="entry name" value="Phytocyanin-like"/>
</dbReference>
<accession>A0A1R3IEY5</accession>
<dbReference type="PANTHER" id="PTHR33021:SF496">
    <property type="entry name" value="OS08G0482700 PROTEIN"/>
    <property type="match status" value="1"/>
</dbReference>
<dbReference type="GO" id="GO:0009055">
    <property type="term" value="F:electron transfer activity"/>
    <property type="evidence" value="ECO:0007669"/>
    <property type="project" value="InterPro"/>
</dbReference>
<evidence type="ECO:0000256" key="2">
    <source>
        <dbReference type="ARBA" id="ARBA00023180"/>
    </source>
</evidence>
<dbReference type="GO" id="GO:0005886">
    <property type="term" value="C:plasma membrane"/>
    <property type="evidence" value="ECO:0007669"/>
    <property type="project" value="TreeGrafter"/>
</dbReference>
<feature type="chain" id="PRO_5012051417" evidence="3">
    <location>
        <begin position="23"/>
        <end position="157"/>
    </location>
</feature>
<dbReference type="PANTHER" id="PTHR33021">
    <property type="entry name" value="BLUE COPPER PROTEIN"/>
    <property type="match status" value="1"/>
</dbReference>
<feature type="signal peptide" evidence="3">
    <location>
        <begin position="1"/>
        <end position="22"/>
    </location>
</feature>
<dbReference type="InterPro" id="IPR003245">
    <property type="entry name" value="Phytocyanin_dom"/>
</dbReference>
<keyword evidence="1" id="KW-1015">Disulfide bond</keyword>
<evidence type="ECO:0000259" key="4">
    <source>
        <dbReference type="PROSITE" id="PS51485"/>
    </source>
</evidence>
<dbReference type="Gene3D" id="2.60.40.420">
    <property type="entry name" value="Cupredoxins - blue copper proteins"/>
    <property type="match status" value="1"/>
</dbReference>
<dbReference type="Pfam" id="PF02298">
    <property type="entry name" value="Cu_bind_like"/>
    <property type="match status" value="1"/>
</dbReference>
<gene>
    <name evidence="5" type="ORF">CCACVL1_12593</name>
</gene>
<dbReference type="OrthoDB" id="5421909at2759"/>
<dbReference type="OMA" id="NFITREH"/>
<keyword evidence="2" id="KW-0325">Glycoprotein</keyword>
<feature type="domain" description="Phytocyanin" evidence="4">
    <location>
        <begin position="24"/>
        <end position="131"/>
    </location>
</feature>
<keyword evidence="6" id="KW-1185">Reference proteome</keyword>
<evidence type="ECO:0000313" key="5">
    <source>
        <dbReference type="EMBL" id="OMO81124.1"/>
    </source>
</evidence>
<proteinExistence type="predicted"/>
<evidence type="ECO:0000256" key="1">
    <source>
        <dbReference type="ARBA" id="ARBA00023157"/>
    </source>
</evidence>
<organism evidence="5 6">
    <name type="scientific">Corchorus capsularis</name>
    <name type="common">Jute</name>
    <dbReference type="NCBI Taxonomy" id="210143"/>
    <lineage>
        <taxon>Eukaryota</taxon>
        <taxon>Viridiplantae</taxon>
        <taxon>Streptophyta</taxon>
        <taxon>Embryophyta</taxon>
        <taxon>Tracheophyta</taxon>
        <taxon>Spermatophyta</taxon>
        <taxon>Magnoliopsida</taxon>
        <taxon>eudicotyledons</taxon>
        <taxon>Gunneridae</taxon>
        <taxon>Pentapetalae</taxon>
        <taxon>rosids</taxon>
        <taxon>malvids</taxon>
        <taxon>Malvales</taxon>
        <taxon>Malvaceae</taxon>
        <taxon>Grewioideae</taxon>
        <taxon>Apeibeae</taxon>
        <taxon>Corchorus</taxon>
    </lineage>
</organism>
<dbReference type="EMBL" id="AWWV01010215">
    <property type="protein sequence ID" value="OMO81124.1"/>
    <property type="molecule type" value="Genomic_DNA"/>
</dbReference>
<dbReference type="FunFam" id="2.60.40.420:FF:000034">
    <property type="entry name" value="Cupredoxin superfamily protein"/>
    <property type="match status" value="1"/>
</dbReference>
<sequence length="157" mass="17312">MALVIFVVLGAAAMLQMQSTYAETTYIVGDSTGWTRPTATLFPNINFYNDWAANKFFQVGDELVFNFATGQDDVAQVTETDYQSCTTTNPIRTYNDGPVKFTLKDAGDYYFISTFSDHCSAGQKLHVSVNRDINSASSLVPTLSLVLFVSVSLLFLL</sequence>
<name>A0A1R3IEY5_COCAP</name>
<dbReference type="CDD" id="cd13920">
    <property type="entry name" value="Stellacyanin"/>
    <property type="match status" value="1"/>
</dbReference>
<comment type="caution">
    <text evidence="5">The sequence shown here is derived from an EMBL/GenBank/DDBJ whole genome shotgun (WGS) entry which is preliminary data.</text>
</comment>
<protein>
    <submittedName>
        <fullName evidence="5">Plastocyanin-like protein</fullName>
    </submittedName>
</protein>
<dbReference type="InterPro" id="IPR008972">
    <property type="entry name" value="Cupredoxin"/>
</dbReference>
<evidence type="ECO:0000313" key="6">
    <source>
        <dbReference type="Proteomes" id="UP000188268"/>
    </source>
</evidence>
<dbReference type="STRING" id="210143.A0A1R3IEY5"/>
<dbReference type="Proteomes" id="UP000188268">
    <property type="component" value="Unassembled WGS sequence"/>
</dbReference>